<feature type="region of interest" description="Disordered" evidence="1">
    <location>
        <begin position="204"/>
        <end position="260"/>
    </location>
</feature>
<reference evidence="2 3" key="1">
    <citation type="journal article" date="2013" name="Curr. Biol.">
        <title>The Genome of the Foraminiferan Reticulomyxa filosa.</title>
        <authorList>
            <person name="Glockner G."/>
            <person name="Hulsmann N."/>
            <person name="Schleicher M."/>
            <person name="Noegel A.A."/>
            <person name="Eichinger L."/>
            <person name="Gallinger C."/>
            <person name="Pawlowski J."/>
            <person name="Sierra R."/>
            <person name="Euteneuer U."/>
            <person name="Pillet L."/>
            <person name="Moustafa A."/>
            <person name="Platzer M."/>
            <person name="Groth M."/>
            <person name="Szafranski K."/>
            <person name="Schliwa M."/>
        </authorList>
    </citation>
    <scope>NUCLEOTIDE SEQUENCE [LARGE SCALE GENOMIC DNA]</scope>
</reference>
<dbReference type="EMBL" id="ASPP01015337">
    <property type="protein sequence ID" value="ETO18200.1"/>
    <property type="molecule type" value="Genomic_DNA"/>
</dbReference>
<keyword evidence="3" id="KW-1185">Reference proteome</keyword>
<dbReference type="AlphaFoldDB" id="X6MYQ1"/>
<sequence length="466" mass="54408">MYSIIFLIKKKFFNISSAQKVRLCIVIILYDFISEKTLKVRKPFQDFKMSTKVEGDEKAPTSELQIRLQKMKEYSKFLTQYEIDIKKKAQQHEKDIDKHIDSLIHKLNERRKTMKNQLLQWHYNKQTVIGSEIKNCKNFQLCLEKAVAEPKHPKSEKELLEWLSKESTPSIYLVYANQFDFIKHFQEIATKLSLIFHRDEDLQNSAKNESSNNNNNTATTDLNSNENASNGGIKKNQGSEKKTSEAIDDDDTEEDKNGGGSKKGLWISYVELSQQIQQFGKLEEQYVADMTKFLAERGVPQELVQQLVAAQQLQINKNKKVGEAQKICEKAAMAITNVRMRDIQDLQSMANVSEEICSVFEALMFITQQNMEQQHQCIDRQKKHVEKKKRQQRSWKEISKILSQPFFIPNLMKFNNDNINNNMLETLNREFMSRENFKYNVIVQQNKTAGSPQYMYTYTALMSKEL</sequence>
<evidence type="ECO:0000256" key="1">
    <source>
        <dbReference type="SAM" id="MobiDB-lite"/>
    </source>
</evidence>
<proteinExistence type="predicted"/>
<dbReference type="InterPro" id="IPR026983">
    <property type="entry name" value="DHC"/>
</dbReference>
<organism evidence="2 3">
    <name type="scientific">Reticulomyxa filosa</name>
    <dbReference type="NCBI Taxonomy" id="46433"/>
    <lineage>
        <taxon>Eukaryota</taxon>
        <taxon>Sar</taxon>
        <taxon>Rhizaria</taxon>
        <taxon>Retaria</taxon>
        <taxon>Foraminifera</taxon>
        <taxon>Monothalamids</taxon>
        <taxon>Reticulomyxidae</taxon>
        <taxon>Reticulomyxa</taxon>
    </lineage>
</organism>
<feature type="compositionally biased region" description="Low complexity" evidence="1">
    <location>
        <begin position="204"/>
        <end position="225"/>
    </location>
</feature>
<gene>
    <name evidence="2" type="ORF">RFI_19079</name>
</gene>
<dbReference type="GO" id="GO:0030286">
    <property type="term" value="C:dynein complex"/>
    <property type="evidence" value="ECO:0007669"/>
    <property type="project" value="InterPro"/>
</dbReference>
<accession>X6MYQ1</accession>
<dbReference type="GO" id="GO:0007018">
    <property type="term" value="P:microtubule-based movement"/>
    <property type="evidence" value="ECO:0007669"/>
    <property type="project" value="InterPro"/>
</dbReference>
<dbReference type="GO" id="GO:0045505">
    <property type="term" value="F:dynein intermediate chain binding"/>
    <property type="evidence" value="ECO:0007669"/>
    <property type="project" value="InterPro"/>
</dbReference>
<name>X6MYQ1_RETFI</name>
<evidence type="ECO:0000313" key="2">
    <source>
        <dbReference type="EMBL" id="ETO18200.1"/>
    </source>
</evidence>
<dbReference type="PANTHER" id="PTHR45703">
    <property type="entry name" value="DYNEIN HEAVY CHAIN"/>
    <property type="match status" value="1"/>
</dbReference>
<feature type="non-terminal residue" evidence="2">
    <location>
        <position position="466"/>
    </location>
</feature>
<evidence type="ECO:0000313" key="3">
    <source>
        <dbReference type="Proteomes" id="UP000023152"/>
    </source>
</evidence>
<dbReference type="Proteomes" id="UP000023152">
    <property type="component" value="Unassembled WGS sequence"/>
</dbReference>
<comment type="caution">
    <text evidence="2">The sequence shown here is derived from an EMBL/GenBank/DDBJ whole genome shotgun (WGS) entry which is preliminary data.</text>
</comment>
<dbReference type="Gene3D" id="1.20.920.60">
    <property type="match status" value="1"/>
</dbReference>
<protein>
    <submittedName>
        <fullName evidence="2">Uncharacterized protein</fullName>
    </submittedName>
</protein>
<dbReference type="GO" id="GO:0051959">
    <property type="term" value="F:dynein light intermediate chain binding"/>
    <property type="evidence" value="ECO:0007669"/>
    <property type="project" value="InterPro"/>
</dbReference>